<evidence type="ECO:0000313" key="1">
    <source>
        <dbReference type="EMBL" id="MFI6500341.1"/>
    </source>
</evidence>
<dbReference type="RefSeq" id="WP_397084185.1">
    <property type="nucleotide sequence ID" value="NZ_JBITGY010000006.1"/>
</dbReference>
<dbReference type="Proteomes" id="UP001612741">
    <property type="component" value="Unassembled WGS sequence"/>
</dbReference>
<organism evidence="1 2">
    <name type="scientific">Nonomuraea typhae</name>
    <dbReference type="NCBI Taxonomy" id="2603600"/>
    <lineage>
        <taxon>Bacteria</taxon>
        <taxon>Bacillati</taxon>
        <taxon>Actinomycetota</taxon>
        <taxon>Actinomycetes</taxon>
        <taxon>Streptosporangiales</taxon>
        <taxon>Streptosporangiaceae</taxon>
        <taxon>Nonomuraea</taxon>
    </lineage>
</organism>
<protein>
    <recommendedName>
        <fullName evidence="3">DUF1828 domain-containing protein</fullName>
    </recommendedName>
</protein>
<dbReference type="EMBL" id="JBITGY010000006">
    <property type="protein sequence ID" value="MFI6500341.1"/>
    <property type="molecule type" value="Genomic_DNA"/>
</dbReference>
<sequence>MAVDLSVSLPSATTLAVVAEEAIRFMDSLLGWPGMPRMTFVTGREYQGDVRVSLGRHLSDEELRGAVIGSPGQTEFFEVDLAGYGDGAWLQVFDLSNQVDTDPVEVVVTPTRTSVGVTLSRCLAIGAAIAGGGRILEDDLHIFSTDFKDFEVFAARHRLTTASVDFADACTRFLRQFPTLNGWPQEACLPAGWTPG</sequence>
<keyword evidence="2" id="KW-1185">Reference proteome</keyword>
<accession>A0ABW7YWQ7</accession>
<proteinExistence type="predicted"/>
<name>A0ABW7YWQ7_9ACTN</name>
<gene>
    <name evidence="1" type="ORF">ACIBG2_23385</name>
</gene>
<evidence type="ECO:0008006" key="3">
    <source>
        <dbReference type="Google" id="ProtNLM"/>
    </source>
</evidence>
<comment type="caution">
    <text evidence="1">The sequence shown here is derived from an EMBL/GenBank/DDBJ whole genome shotgun (WGS) entry which is preliminary data.</text>
</comment>
<evidence type="ECO:0000313" key="2">
    <source>
        <dbReference type="Proteomes" id="UP001612741"/>
    </source>
</evidence>
<reference evidence="1 2" key="1">
    <citation type="submission" date="2024-10" db="EMBL/GenBank/DDBJ databases">
        <title>The Natural Products Discovery Center: Release of the First 8490 Sequenced Strains for Exploring Actinobacteria Biosynthetic Diversity.</title>
        <authorList>
            <person name="Kalkreuter E."/>
            <person name="Kautsar S.A."/>
            <person name="Yang D."/>
            <person name="Bader C.D."/>
            <person name="Teijaro C.N."/>
            <person name="Fluegel L."/>
            <person name="Davis C.M."/>
            <person name="Simpson J.R."/>
            <person name="Lauterbach L."/>
            <person name="Steele A.D."/>
            <person name="Gui C."/>
            <person name="Meng S."/>
            <person name="Li G."/>
            <person name="Viehrig K."/>
            <person name="Ye F."/>
            <person name="Su P."/>
            <person name="Kiefer A.F."/>
            <person name="Nichols A."/>
            <person name="Cepeda A.J."/>
            <person name="Yan W."/>
            <person name="Fan B."/>
            <person name="Jiang Y."/>
            <person name="Adhikari A."/>
            <person name="Zheng C.-J."/>
            <person name="Schuster L."/>
            <person name="Cowan T.M."/>
            <person name="Smanski M.J."/>
            <person name="Chevrette M.G."/>
            <person name="De Carvalho L.P.S."/>
            <person name="Shen B."/>
        </authorList>
    </citation>
    <scope>NUCLEOTIDE SEQUENCE [LARGE SCALE GENOMIC DNA]</scope>
    <source>
        <strain evidence="1 2">NPDC050545</strain>
    </source>
</reference>